<organism evidence="1 2">
    <name type="scientific">Lasiosphaeria ovina</name>
    <dbReference type="NCBI Taxonomy" id="92902"/>
    <lineage>
        <taxon>Eukaryota</taxon>
        <taxon>Fungi</taxon>
        <taxon>Dikarya</taxon>
        <taxon>Ascomycota</taxon>
        <taxon>Pezizomycotina</taxon>
        <taxon>Sordariomycetes</taxon>
        <taxon>Sordariomycetidae</taxon>
        <taxon>Sordariales</taxon>
        <taxon>Lasiosphaeriaceae</taxon>
        <taxon>Lasiosphaeria</taxon>
    </lineage>
</organism>
<reference evidence="1" key="1">
    <citation type="journal article" date="2023" name="Mol. Phylogenet. Evol.">
        <title>Genome-scale phylogeny and comparative genomics of the fungal order Sordariales.</title>
        <authorList>
            <person name="Hensen N."/>
            <person name="Bonometti L."/>
            <person name="Westerberg I."/>
            <person name="Brannstrom I.O."/>
            <person name="Guillou S."/>
            <person name="Cros-Aarteil S."/>
            <person name="Calhoun S."/>
            <person name="Haridas S."/>
            <person name="Kuo A."/>
            <person name="Mondo S."/>
            <person name="Pangilinan J."/>
            <person name="Riley R."/>
            <person name="LaButti K."/>
            <person name="Andreopoulos B."/>
            <person name="Lipzen A."/>
            <person name="Chen C."/>
            <person name="Yan M."/>
            <person name="Daum C."/>
            <person name="Ng V."/>
            <person name="Clum A."/>
            <person name="Steindorff A."/>
            <person name="Ohm R.A."/>
            <person name="Martin F."/>
            <person name="Silar P."/>
            <person name="Natvig D.O."/>
            <person name="Lalanne C."/>
            <person name="Gautier V."/>
            <person name="Ament-Velasquez S.L."/>
            <person name="Kruys A."/>
            <person name="Hutchinson M.I."/>
            <person name="Powell A.J."/>
            <person name="Barry K."/>
            <person name="Miller A.N."/>
            <person name="Grigoriev I.V."/>
            <person name="Debuchy R."/>
            <person name="Gladieux P."/>
            <person name="Hiltunen Thoren M."/>
            <person name="Johannesson H."/>
        </authorList>
    </citation>
    <scope>NUCLEOTIDE SEQUENCE</scope>
    <source>
        <strain evidence="1">CBS 958.72</strain>
    </source>
</reference>
<reference evidence="1" key="2">
    <citation type="submission" date="2023-06" db="EMBL/GenBank/DDBJ databases">
        <authorList>
            <consortium name="Lawrence Berkeley National Laboratory"/>
            <person name="Haridas S."/>
            <person name="Hensen N."/>
            <person name="Bonometti L."/>
            <person name="Westerberg I."/>
            <person name="Brannstrom I.O."/>
            <person name="Guillou S."/>
            <person name="Cros-Aarteil S."/>
            <person name="Calhoun S."/>
            <person name="Kuo A."/>
            <person name="Mondo S."/>
            <person name="Pangilinan J."/>
            <person name="Riley R."/>
            <person name="Labutti K."/>
            <person name="Andreopoulos B."/>
            <person name="Lipzen A."/>
            <person name="Chen C."/>
            <person name="Yanf M."/>
            <person name="Daum C."/>
            <person name="Ng V."/>
            <person name="Clum A."/>
            <person name="Steindorff A."/>
            <person name="Ohm R."/>
            <person name="Martin F."/>
            <person name="Silar P."/>
            <person name="Natvig D."/>
            <person name="Lalanne C."/>
            <person name="Gautier V."/>
            <person name="Ament-Velasquez S.L."/>
            <person name="Kruys A."/>
            <person name="Hutchinson M.I."/>
            <person name="Powell A.J."/>
            <person name="Barry K."/>
            <person name="Miller A.N."/>
            <person name="Grigoriev I.V."/>
            <person name="Debuchy R."/>
            <person name="Gladieux P."/>
            <person name="Thoren M.H."/>
            <person name="Johannesson H."/>
        </authorList>
    </citation>
    <scope>NUCLEOTIDE SEQUENCE</scope>
    <source>
        <strain evidence="1">CBS 958.72</strain>
    </source>
</reference>
<comment type="caution">
    <text evidence="1">The sequence shown here is derived from an EMBL/GenBank/DDBJ whole genome shotgun (WGS) entry which is preliminary data.</text>
</comment>
<protein>
    <submittedName>
        <fullName evidence="1">Uncharacterized protein</fullName>
    </submittedName>
</protein>
<dbReference type="AlphaFoldDB" id="A0AAE0NB37"/>
<gene>
    <name evidence="1" type="ORF">B0T24DRAFT_677735</name>
</gene>
<accession>A0AAE0NB37</accession>
<proteinExistence type="predicted"/>
<dbReference type="EMBL" id="JAULSN010000003">
    <property type="protein sequence ID" value="KAK3376875.1"/>
    <property type="molecule type" value="Genomic_DNA"/>
</dbReference>
<dbReference type="Proteomes" id="UP001287356">
    <property type="component" value="Unassembled WGS sequence"/>
</dbReference>
<sequence>MAAPIPVASFGNNSKVAQDIRARLLPEYDLAHICLDLETAQAELPLICAGNLETEPSSGLGSNAGVPATERKVPRAIIFGGGIPADEIQRVRDAVQAKAPEVKPIHLTRQEILDAGATGPDPEVIGRLLRQKLAELVDQSDSDN</sequence>
<evidence type="ECO:0000313" key="2">
    <source>
        <dbReference type="Proteomes" id="UP001287356"/>
    </source>
</evidence>
<keyword evidence="2" id="KW-1185">Reference proteome</keyword>
<evidence type="ECO:0000313" key="1">
    <source>
        <dbReference type="EMBL" id="KAK3376875.1"/>
    </source>
</evidence>
<name>A0AAE0NB37_9PEZI</name>